<dbReference type="SUPFAM" id="SSF56219">
    <property type="entry name" value="DNase I-like"/>
    <property type="match status" value="1"/>
</dbReference>
<protein>
    <recommendedName>
        <fullName evidence="3">Reverse transcriptase</fullName>
    </recommendedName>
</protein>
<gene>
    <name evidence="1" type="ORF">PVK06_008669</name>
</gene>
<reference evidence="1 2" key="1">
    <citation type="submission" date="2023-03" db="EMBL/GenBank/DDBJ databases">
        <title>WGS of Gossypium arboreum.</title>
        <authorList>
            <person name="Yu D."/>
        </authorList>
    </citation>
    <scope>NUCLEOTIDE SEQUENCE [LARGE SCALE GENOMIC DNA]</scope>
    <source>
        <tissue evidence="1">Leaf</tissue>
    </source>
</reference>
<keyword evidence="2" id="KW-1185">Reference proteome</keyword>
<comment type="caution">
    <text evidence="1">The sequence shown here is derived from an EMBL/GenBank/DDBJ whole genome shotgun (WGS) entry which is preliminary data.</text>
</comment>
<dbReference type="InterPro" id="IPR036691">
    <property type="entry name" value="Endo/exonu/phosph_ase_sf"/>
</dbReference>
<evidence type="ECO:0008006" key="3">
    <source>
        <dbReference type="Google" id="ProtNLM"/>
    </source>
</evidence>
<dbReference type="PANTHER" id="PTHR35218:SF9">
    <property type="entry name" value="ENDONUCLEASE_EXONUCLEASE_PHOSPHATASE DOMAIN-CONTAINING PROTEIN"/>
    <property type="match status" value="1"/>
</dbReference>
<dbReference type="Proteomes" id="UP001358586">
    <property type="component" value="Chromosome 3"/>
</dbReference>
<evidence type="ECO:0000313" key="2">
    <source>
        <dbReference type="Proteomes" id="UP001358586"/>
    </source>
</evidence>
<accession>A0ABR0QLX6</accession>
<dbReference type="PANTHER" id="PTHR35218">
    <property type="entry name" value="RNASE H DOMAIN-CONTAINING PROTEIN"/>
    <property type="match status" value="1"/>
</dbReference>
<evidence type="ECO:0000313" key="1">
    <source>
        <dbReference type="EMBL" id="KAK5839828.1"/>
    </source>
</evidence>
<name>A0ABR0QLX6_GOSAR</name>
<sequence length="234" mass="27371">MVVHRELVQGLRCVCGFLKKCVLLKKFDRFGRRVSGKEEITRYRVTFRCRMDGCLAVNTIGKSGGLVMMWKEGTNVEIKSYSSNHIDSLIQVENDNPFQFTGFYGNADPNNRKSSWDMLRRVGSSVKEKWIIGGDFNAILDNSEKEGGRRKQHALMDDFREKMDSEDIMDKIEKVGHDLGAWQFRRYKRMSRQIDALKSNINRLIYKPVKVYDGNKLKAMRLKLRKLLDREEQY</sequence>
<dbReference type="Gene3D" id="3.60.10.10">
    <property type="entry name" value="Endonuclease/exonuclease/phosphatase"/>
    <property type="match status" value="1"/>
</dbReference>
<organism evidence="1 2">
    <name type="scientific">Gossypium arboreum</name>
    <name type="common">Tree cotton</name>
    <name type="synonym">Gossypium nanking</name>
    <dbReference type="NCBI Taxonomy" id="29729"/>
    <lineage>
        <taxon>Eukaryota</taxon>
        <taxon>Viridiplantae</taxon>
        <taxon>Streptophyta</taxon>
        <taxon>Embryophyta</taxon>
        <taxon>Tracheophyta</taxon>
        <taxon>Spermatophyta</taxon>
        <taxon>Magnoliopsida</taxon>
        <taxon>eudicotyledons</taxon>
        <taxon>Gunneridae</taxon>
        <taxon>Pentapetalae</taxon>
        <taxon>rosids</taxon>
        <taxon>malvids</taxon>
        <taxon>Malvales</taxon>
        <taxon>Malvaceae</taxon>
        <taxon>Malvoideae</taxon>
        <taxon>Gossypium</taxon>
    </lineage>
</organism>
<dbReference type="EMBL" id="JARKNE010000003">
    <property type="protein sequence ID" value="KAK5839828.1"/>
    <property type="molecule type" value="Genomic_DNA"/>
</dbReference>
<proteinExistence type="predicted"/>